<proteinExistence type="predicted"/>
<feature type="transmembrane region" description="Helical" evidence="1">
    <location>
        <begin position="7"/>
        <end position="27"/>
    </location>
</feature>
<evidence type="ECO:0000313" key="3">
    <source>
        <dbReference type="Proteomes" id="UP000033109"/>
    </source>
</evidence>
<dbReference type="OrthoDB" id="9875105at2"/>
<keyword evidence="1" id="KW-0472">Membrane</keyword>
<dbReference type="HOGENOM" id="CLU_2524705_0_0_10"/>
<dbReference type="EMBL" id="CP009621">
    <property type="protein sequence ID" value="AKD03550.1"/>
    <property type="molecule type" value="Genomic_DNA"/>
</dbReference>
<dbReference type="PATRIC" id="fig|400092.3.peg.2384"/>
<gene>
    <name evidence="2" type="ORF">PKOR_10920</name>
</gene>
<keyword evidence="3" id="KW-1185">Reference proteome</keyword>
<sequence>MKTKSILPNLILGVFAVAVLTFIYFVGKDFGHFLAGLRGEPEMSASDVVFNIGYSLGYIAIPVVTLLLLYMAYRFSRKGKKKRA</sequence>
<organism evidence="2 3">
    <name type="scientific">Pontibacter korlensis</name>
    <dbReference type="NCBI Taxonomy" id="400092"/>
    <lineage>
        <taxon>Bacteria</taxon>
        <taxon>Pseudomonadati</taxon>
        <taxon>Bacteroidota</taxon>
        <taxon>Cytophagia</taxon>
        <taxon>Cytophagales</taxon>
        <taxon>Hymenobacteraceae</taxon>
        <taxon>Pontibacter</taxon>
    </lineage>
</organism>
<dbReference type="AlphaFoldDB" id="A0A0E3ZE37"/>
<dbReference type="KEGG" id="pko:PKOR_10920"/>
<protein>
    <submittedName>
        <fullName evidence="2">Uncharacterized protein</fullName>
    </submittedName>
</protein>
<reference evidence="2 3" key="1">
    <citation type="journal article" date="2015" name="Sci. Rep.">
        <title>Unraveling adaptation of Pontibacter korlensis to radiation and infertility in desert through complete genome and comparative transcriptomic analysis.</title>
        <authorList>
            <person name="Dai J."/>
            <person name="Dai W."/>
            <person name="Qiu C."/>
            <person name="Yang Z."/>
            <person name="Zhang Y."/>
            <person name="Zhou M."/>
            <person name="Zhang L."/>
            <person name="Fang C."/>
            <person name="Gao Q."/>
            <person name="Yang Q."/>
            <person name="Li X."/>
            <person name="Wang Z."/>
            <person name="Wang Z."/>
            <person name="Jia Z."/>
            <person name="Chen X."/>
        </authorList>
    </citation>
    <scope>NUCLEOTIDE SEQUENCE [LARGE SCALE GENOMIC DNA]</scope>
    <source>
        <strain evidence="2 3">X14-1T</strain>
    </source>
</reference>
<accession>A0A0E3ZE37</accession>
<keyword evidence="1" id="KW-0812">Transmembrane</keyword>
<dbReference type="RefSeq" id="WP_046310736.1">
    <property type="nucleotide sequence ID" value="NZ_CBCSCY010000027.1"/>
</dbReference>
<evidence type="ECO:0000313" key="2">
    <source>
        <dbReference type="EMBL" id="AKD03550.1"/>
    </source>
</evidence>
<dbReference type="Proteomes" id="UP000033109">
    <property type="component" value="Chromosome"/>
</dbReference>
<feature type="transmembrane region" description="Helical" evidence="1">
    <location>
        <begin position="52"/>
        <end position="73"/>
    </location>
</feature>
<keyword evidence="1" id="KW-1133">Transmembrane helix</keyword>
<evidence type="ECO:0000256" key="1">
    <source>
        <dbReference type="SAM" id="Phobius"/>
    </source>
</evidence>
<name>A0A0E3ZE37_9BACT</name>